<gene>
    <name evidence="2" type="ORF">BJ997_001974</name>
</gene>
<feature type="transmembrane region" description="Helical" evidence="1">
    <location>
        <begin position="9"/>
        <end position="29"/>
    </location>
</feature>
<dbReference type="EMBL" id="JACHBQ010000001">
    <property type="protein sequence ID" value="MBB5641426.1"/>
    <property type="molecule type" value="Genomic_DNA"/>
</dbReference>
<sequence>MSRRRINRSLALAAVFAAVAGVLIIGTLVL</sequence>
<accession>A0A7W8ZWE7</accession>
<name>A0A7W8ZWE7_9MICO</name>
<reference evidence="2 3" key="1">
    <citation type="submission" date="2020-08" db="EMBL/GenBank/DDBJ databases">
        <title>Sequencing the genomes of 1000 actinobacteria strains.</title>
        <authorList>
            <person name="Klenk H.-P."/>
        </authorList>
    </citation>
    <scope>NUCLEOTIDE SEQUENCE [LARGE SCALE GENOMIC DNA]</scope>
    <source>
        <strain evidence="2 3">DSM 21065</strain>
    </source>
</reference>
<comment type="caution">
    <text evidence="2">The sequence shown here is derived from an EMBL/GenBank/DDBJ whole genome shotgun (WGS) entry which is preliminary data.</text>
</comment>
<organism evidence="2 3">
    <name type="scientific">Cryobacterium roopkundense</name>
    <dbReference type="NCBI Taxonomy" id="1001240"/>
    <lineage>
        <taxon>Bacteria</taxon>
        <taxon>Bacillati</taxon>
        <taxon>Actinomycetota</taxon>
        <taxon>Actinomycetes</taxon>
        <taxon>Micrococcales</taxon>
        <taxon>Microbacteriaceae</taxon>
        <taxon>Cryobacterium</taxon>
    </lineage>
</organism>
<evidence type="ECO:0000313" key="2">
    <source>
        <dbReference type="EMBL" id="MBB5641426.1"/>
    </source>
</evidence>
<keyword evidence="1" id="KW-1133">Transmembrane helix</keyword>
<dbReference type="AlphaFoldDB" id="A0A7W8ZWE7"/>
<evidence type="ECO:0000313" key="3">
    <source>
        <dbReference type="Proteomes" id="UP000561726"/>
    </source>
</evidence>
<evidence type="ECO:0000256" key="1">
    <source>
        <dbReference type="SAM" id="Phobius"/>
    </source>
</evidence>
<keyword evidence="1" id="KW-0472">Membrane</keyword>
<protein>
    <submittedName>
        <fullName evidence="2">Uncharacterized protein</fullName>
    </submittedName>
</protein>
<dbReference type="Proteomes" id="UP000561726">
    <property type="component" value="Unassembled WGS sequence"/>
</dbReference>
<keyword evidence="1" id="KW-0812">Transmembrane</keyword>
<proteinExistence type="predicted"/>